<keyword evidence="2" id="KW-1133">Transmembrane helix</keyword>
<evidence type="ECO:0008006" key="5">
    <source>
        <dbReference type="Google" id="ProtNLM"/>
    </source>
</evidence>
<organism evidence="3 4">
    <name type="scientific">Aristolochia fimbriata</name>
    <name type="common">White veined hardy Dutchman's pipe vine</name>
    <dbReference type="NCBI Taxonomy" id="158543"/>
    <lineage>
        <taxon>Eukaryota</taxon>
        <taxon>Viridiplantae</taxon>
        <taxon>Streptophyta</taxon>
        <taxon>Embryophyta</taxon>
        <taxon>Tracheophyta</taxon>
        <taxon>Spermatophyta</taxon>
        <taxon>Magnoliopsida</taxon>
        <taxon>Magnoliidae</taxon>
        <taxon>Piperales</taxon>
        <taxon>Aristolochiaceae</taxon>
        <taxon>Aristolochia</taxon>
    </lineage>
</organism>
<evidence type="ECO:0000313" key="3">
    <source>
        <dbReference type="EMBL" id="KAG9442129.1"/>
    </source>
</evidence>
<dbReference type="PANTHER" id="PTHR31852">
    <property type="entry name" value="LATE EMBRYOGENESIS ABUNDANT (LEA) HYDROXYPROLINE-RICH GLYCOPROTEIN FAMILY"/>
    <property type="match status" value="1"/>
</dbReference>
<feature type="region of interest" description="Disordered" evidence="1">
    <location>
        <begin position="1"/>
        <end position="44"/>
    </location>
</feature>
<keyword evidence="4" id="KW-1185">Reference proteome</keyword>
<comment type="caution">
    <text evidence="3">The sequence shown here is derived from an EMBL/GenBank/DDBJ whole genome shotgun (WGS) entry which is preliminary data.</text>
</comment>
<keyword evidence="2" id="KW-0812">Transmembrane</keyword>
<evidence type="ECO:0000313" key="4">
    <source>
        <dbReference type="Proteomes" id="UP000825729"/>
    </source>
</evidence>
<evidence type="ECO:0000256" key="2">
    <source>
        <dbReference type="SAM" id="Phobius"/>
    </source>
</evidence>
<reference evidence="3 4" key="1">
    <citation type="submission" date="2021-07" db="EMBL/GenBank/DDBJ databases">
        <title>The Aristolochia fimbriata genome: insights into angiosperm evolution, floral development and chemical biosynthesis.</title>
        <authorList>
            <person name="Jiao Y."/>
        </authorList>
    </citation>
    <scope>NUCLEOTIDE SEQUENCE [LARGE SCALE GENOMIC DNA]</scope>
    <source>
        <strain evidence="3">IBCAS-2021</strain>
        <tissue evidence="3">Leaf</tissue>
    </source>
</reference>
<gene>
    <name evidence="3" type="ORF">H6P81_017983</name>
</gene>
<dbReference type="EMBL" id="JAINDJ010000007">
    <property type="protein sequence ID" value="KAG9442129.1"/>
    <property type="molecule type" value="Genomic_DNA"/>
</dbReference>
<dbReference type="AlphaFoldDB" id="A0AAV7E043"/>
<sequence>MHRKTDSEGATSLDASTPPRSPRRPLYYVQSPSQHDAEKMSVQSSPLGSPHFYYHCSPIHHSRESSTTRFSASMKQLRSVGAGVGAAGPWKKIHAEPLDEDEDGEGVEDKRLGPRFYVFCFVFSFLLLFSLFSLILWGASRPYKPRIAVKSLVIDGFNIQAGSDATGVPTKMMTIKSTVTMFYRNPATFFGVHVSATPFTLHFYDLKIASGRMKEFYESRKSRRKVRTSVEGKLVPLYGVGASIGGSADATMNLTLSFTLRSRAFVLGKLVKAKFYRTVACDVVLKPNHPSIGRRIDLRRSCSYD</sequence>
<name>A0AAV7E043_ARIFI</name>
<accession>A0AAV7E043</accession>
<dbReference type="Proteomes" id="UP000825729">
    <property type="component" value="Unassembled WGS sequence"/>
</dbReference>
<feature type="transmembrane region" description="Helical" evidence="2">
    <location>
        <begin position="116"/>
        <end position="139"/>
    </location>
</feature>
<proteinExistence type="predicted"/>
<dbReference type="InterPro" id="IPR055301">
    <property type="entry name" value="Lea14-like_2"/>
</dbReference>
<protein>
    <recommendedName>
        <fullName evidence="5">Late embryogenesis abundant protein LEA-2 subgroup domain-containing protein</fullName>
    </recommendedName>
</protein>
<evidence type="ECO:0000256" key="1">
    <source>
        <dbReference type="SAM" id="MobiDB-lite"/>
    </source>
</evidence>
<keyword evidence="2" id="KW-0472">Membrane</keyword>